<accession>A0A9E7N535</accession>
<organism evidence="1 2">
    <name type="scientific">Brevundimonas phage vB_BpoS-Marchewka</name>
    <dbReference type="NCBI Taxonomy" id="2948604"/>
    <lineage>
        <taxon>Viruses</taxon>
        <taxon>Duplodnaviria</taxon>
        <taxon>Heunggongvirae</taxon>
        <taxon>Uroviricota</taxon>
        <taxon>Caudoviricetes</taxon>
        <taxon>Jeanschmidtviridae</taxon>
        <taxon>Marchewkavirus</taxon>
        <taxon>Marchewkavirus marchewka</taxon>
    </lineage>
</organism>
<keyword evidence="2" id="KW-1185">Reference proteome</keyword>
<gene>
    <name evidence="1" type="ORF">MARCHEWKA_01840</name>
</gene>
<evidence type="ECO:0000313" key="2">
    <source>
        <dbReference type="Proteomes" id="UP001056634"/>
    </source>
</evidence>
<proteinExistence type="predicted"/>
<evidence type="ECO:0000313" key="1">
    <source>
        <dbReference type="EMBL" id="UTC28697.1"/>
    </source>
</evidence>
<sequence length="296" mass="32795">MTPKTREQHAALILFLYEKAVDNDYHRRLPQGHGARLGMDRALALALFLCRTIPFDIASDAELSGMLVGARMHNGTPRRQCEINFISDALDVAQRAHGPDYVTQEERERIDYLFQVQERGEFFVPGGSPETAKAPARFTGIIGTQKEPTDTPGMSHAWVVIYPEDGSDAIRLTSGQEYGLRPHERVSYAVIEGNSGQRYATAIRPFAPRKPLPNSTYDACGQADGSNPSPRKRGILIRSGRDIFVATQESNHQHWIATAGTFVVQIEEGDSPVVTYRLERNQTGQTFAVDIMPVAG</sequence>
<dbReference type="EMBL" id="ON529851">
    <property type="protein sequence ID" value="UTC28697.1"/>
    <property type="molecule type" value="Genomic_DNA"/>
</dbReference>
<protein>
    <submittedName>
        <fullName evidence="1">Uncharacterized protein</fullName>
    </submittedName>
</protein>
<name>A0A9E7N535_9CAUD</name>
<dbReference type="Proteomes" id="UP001056634">
    <property type="component" value="Segment"/>
</dbReference>
<reference evidence="1" key="1">
    <citation type="submission" date="2022-04" db="EMBL/GenBank/DDBJ databases">
        <authorList>
            <person name="Friedrich I."/>
            <person name="Schneider D."/>
            <person name="Poehlein A."/>
            <person name="Hertel R."/>
            <person name="Daniel R."/>
        </authorList>
    </citation>
    <scope>NUCLEOTIDE SEQUENCE</scope>
</reference>